<sequence length="210" mass="23609">MAEPHQQGHGSNTTSKLPGETRDCGIFDCFGKKQHKPEEDSVMTDHETAKVPKPNRMKEDMHTLNVELHQSRSNSSSSSYEKGEGGEKKRKKKQLKEKIKEKITSEKEEGVPEHEGVSIPLEKCDQLGNAEPIEQEEKKGFLEKIKEKLPGQHKKAEEVSPAPPPDQRAADGHSPVGGEAKDKRGILDKIKEKLPRYSKNDRDQMKAKEN</sequence>
<protein>
    <submittedName>
        <fullName evidence="1">Uncharacterized protein</fullName>
    </submittedName>
</protein>
<keyword evidence="2" id="KW-1185">Reference proteome</keyword>
<reference evidence="1" key="1">
    <citation type="submission" date="2022-02" db="EMBL/GenBank/DDBJ databases">
        <title>Plant Genome Project.</title>
        <authorList>
            <person name="Zhang R.-G."/>
        </authorList>
    </citation>
    <scope>NUCLEOTIDE SEQUENCE</scope>
    <source>
        <strain evidence="1">AT1</strain>
    </source>
</reference>
<evidence type="ECO:0000313" key="1">
    <source>
        <dbReference type="EMBL" id="KAI8533233.1"/>
    </source>
</evidence>
<proteinExistence type="predicted"/>
<evidence type="ECO:0000313" key="2">
    <source>
        <dbReference type="Proteomes" id="UP001062846"/>
    </source>
</evidence>
<comment type="caution">
    <text evidence="1">The sequence shown here is derived from an EMBL/GenBank/DDBJ whole genome shotgun (WGS) entry which is preliminary data.</text>
</comment>
<gene>
    <name evidence="1" type="ORF">RHMOL_Rhmol11G0281600</name>
</gene>
<dbReference type="EMBL" id="CM046398">
    <property type="protein sequence ID" value="KAI8533233.1"/>
    <property type="molecule type" value="Genomic_DNA"/>
</dbReference>
<name>A0ACC0LYS0_RHOML</name>
<accession>A0ACC0LYS0</accession>
<organism evidence="1 2">
    <name type="scientific">Rhododendron molle</name>
    <name type="common">Chinese azalea</name>
    <name type="synonym">Azalea mollis</name>
    <dbReference type="NCBI Taxonomy" id="49168"/>
    <lineage>
        <taxon>Eukaryota</taxon>
        <taxon>Viridiplantae</taxon>
        <taxon>Streptophyta</taxon>
        <taxon>Embryophyta</taxon>
        <taxon>Tracheophyta</taxon>
        <taxon>Spermatophyta</taxon>
        <taxon>Magnoliopsida</taxon>
        <taxon>eudicotyledons</taxon>
        <taxon>Gunneridae</taxon>
        <taxon>Pentapetalae</taxon>
        <taxon>asterids</taxon>
        <taxon>Ericales</taxon>
        <taxon>Ericaceae</taxon>
        <taxon>Ericoideae</taxon>
        <taxon>Rhodoreae</taxon>
        <taxon>Rhododendron</taxon>
    </lineage>
</organism>
<dbReference type="Proteomes" id="UP001062846">
    <property type="component" value="Chromosome 11"/>
</dbReference>